<evidence type="ECO:0000313" key="4">
    <source>
        <dbReference type="EMBL" id="KYG06011.1"/>
    </source>
</evidence>
<dbReference type="GO" id="GO:0004497">
    <property type="term" value="F:monooxygenase activity"/>
    <property type="evidence" value="ECO:0007669"/>
    <property type="project" value="UniProtKB-KW"/>
</dbReference>
<protein>
    <submittedName>
        <fullName evidence="4">Siderophore biosynthesis protein</fullName>
    </submittedName>
</protein>
<evidence type="ECO:0000256" key="1">
    <source>
        <dbReference type="ARBA" id="ARBA00023002"/>
    </source>
</evidence>
<dbReference type="InterPro" id="IPR024011">
    <property type="entry name" value="Biosynth_lucif-like_mOase_dom"/>
</dbReference>
<dbReference type="InterPro" id="IPR050766">
    <property type="entry name" value="Bact_Lucif_Oxidored"/>
</dbReference>
<accession>A0A150TMT1</accession>
<dbReference type="NCBIfam" id="TIGR04020">
    <property type="entry name" value="seco_metab_LLM"/>
    <property type="match status" value="1"/>
</dbReference>
<name>A0A150TMT1_SORCE</name>
<keyword evidence="2" id="KW-0503">Monooxygenase</keyword>
<comment type="caution">
    <text evidence="4">The sequence shown here is derived from an EMBL/GenBank/DDBJ whole genome shotgun (WGS) entry which is preliminary data.</text>
</comment>
<evidence type="ECO:0000256" key="2">
    <source>
        <dbReference type="ARBA" id="ARBA00023033"/>
    </source>
</evidence>
<dbReference type="EMBL" id="JEME01001817">
    <property type="protein sequence ID" value="KYG06011.1"/>
    <property type="molecule type" value="Genomic_DNA"/>
</dbReference>
<evidence type="ECO:0000259" key="3">
    <source>
        <dbReference type="Pfam" id="PF00296"/>
    </source>
</evidence>
<dbReference type="Proteomes" id="UP000075502">
    <property type="component" value="Unassembled WGS sequence"/>
</dbReference>
<organism evidence="4 5">
    <name type="scientific">Sorangium cellulosum</name>
    <name type="common">Polyangium cellulosum</name>
    <dbReference type="NCBI Taxonomy" id="56"/>
    <lineage>
        <taxon>Bacteria</taxon>
        <taxon>Pseudomonadati</taxon>
        <taxon>Myxococcota</taxon>
        <taxon>Polyangia</taxon>
        <taxon>Polyangiales</taxon>
        <taxon>Polyangiaceae</taxon>
        <taxon>Sorangium</taxon>
    </lineage>
</organism>
<dbReference type="Gene3D" id="3.20.20.30">
    <property type="entry name" value="Luciferase-like domain"/>
    <property type="match status" value="1"/>
</dbReference>
<proteinExistence type="predicted"/>
<dbReference type="Pfam" id="PF00296">
    <property type="entry name" value="Bac_luciferase"/>
    <property type="match status" value="1"/>
</dbReference>
<dbReference type="PANTHER" id="PTHR30137">
    <property type="entry name" value="LUCIFERASE-LIKE MONOOXYGENASE"/>
    <property type="match status" value="1"/>
</dbReference>
<dbReference type="PANTHER" id="PTHR30137:SF8">
    <property type="entry name" value="BLR5498 PROTEIN"/>
    <property type="match status" value="1"/>
</dbReference>
<sequence length="351" mass="38900">MDFSLLFFSSNEADFADDKYRLFFETSKLADARGFKAIWAPERHFHAFGGLYPCPSLLCGALAMVTRRIRLRAGSVVLPMDHPVRVAEQWSVVDNLSGGRVDVAFATGWNPNDFVLAPESYEDRVALLFSRILTVKALWCGEGVSFPNGKGEMASVRLYPQPKQPDLPVWITCSGGEERFVQAGAFGANVLTALILQSLDDLATKIAAYRRARAEHDHDPAAGKVTLMMHTFIGDRVEEVRQAVQRPFMSYLRSAVELWGAFWKELQALPPAEQEEVIVLAFERYFRTAALFGTPETCARTVERLAAIGVDEIACLIDFGVDLDATMASLHRLSAFKDRFAGAAWAARGTP</sequence>
<evidence type="ECO:0000313" key="5">
    <source>
        <dbReference type="Proteomes" id="UP000075502"/>
    </source>
</evidence>
<reference evidence="4 5" key="1">
    <citation type="submission" date="2014-02" db="EMBL/GenBank/DDBJ databases">
        <title>The small core and large imbalanced accessory genome model reveals a collaborative survival strategy of Sorangium cellulosum strains in nature.</title>
        <authorList>
            <person name="Han K."/>
            <person name="Peng R."/>
            <person name="Blom J."/>
            <person name="Li Y.-Z."/>
        </authorList>
    </citation>
    <scope>NUCLEOTIDE SEQUENCE [LARGE SCALE GENOMIC DNA]</scope>
    <source>
        <strain evidence="4 5">So0007-03</strain>
    </source>
</reference>
<dbReference type="GO" id="GO:0016705">
    <property type="term" value="F:oxidoreductase activity, acting on paired donors, with incorporation or reduction of molecular oxygen"/>
    <property type="evidence" value="ECO:0007669"/>
    <property type="project" value="InterPro"/>
</dbReference>
<dbReference type="SUPFAM" id="SSF51679">
    <property type="entry name" value="Bacterial luciferase-like"/>
    <property type="match status" value="1"/>
</dbReference>
<dbReference type="InterPro" id="IPR036661">
    <property type="entry name" value="Luciferase-like_sf"/>
</dbReference>
<gene>
    <name evidence="4" type="ORF">BE21_37335</name>
</gene>
<feature type="domain" description="Luciferase-like" evidence="3">
    <location>
        <begin position="2"/>
        <end position="312"/>
    </location>
</feature>
<dbReference type="GO" id="GO:0005829">
    <property type="term" value="C:cytosol"/>
    <property type="evidence" value="ECO:0007669"/>
    <property type="project" value="TreeGrafter"/>
</dbReference>
<dbReference type="AlphaFoldDB" id="A0A150TMT1"/>
<dbReference type="InterPro" id="IPR011251">
    <property type="entry name" value="Luciferase-like_dom"/>
</dbReference>
<keyword evidence="1" id="KW-0560">Oxidoreductase</keyword>